<dbReference type="EMBL" id="JAPUFD010000006">
    <property type="protein sequence ID" value="MDI1488074.1"/>
    <property type="molecule type" value="Genomic_DNA"/>
</dbReference>
<accession>A0AA43QMH7</accession>
<dbReference type="AlphaFoldDB" id="A0AA43QMH7"/>
<evidence type="ECO:0000313" key="1">
    <source>
        <dbReference type="EMBL" id="MDI1488074.1"/>
    </source>
</evidence>
<evidence type="ECO:0000313" key="2">
    <source>
        <dbReference type="Proteomes" id="UP001161017"/>
    </source>
</evidence>
<gene>
    <name evidence="1" type="ORF">OHK93_007348</name>
</gene>
<name>A0AA43QMH7_9LECA</name>
<sequence length="133" mass="15344">MAPPDITLKYLCPCTDNDYVTDTQCRTKVKCAKCMLANHHANCEEYLSRKGGEQITKWGLKNAQASQYMEFYPETFPEGKRMEKLRRKAQNLYDAYFNSAKQASPEHTGYWFGSFPPLNDYDQDGDVVKVPVR</sequence>
<proteinExistence type="predicted"/>
<dbReference type="Proteomes" id="UP001161017">
    <property type="component" value="Unassembled WGS sequence"/>
</dbReference>
<organism evidence="1 2">
    <name type="scientific">Ramalina farinacea</name>
    <dbReference type="NCBI Taxonomy" id="258253"/>
    <lineage>
        <taxon>Eukaryota</taxon>
        <taxon>Fungi</taxon>
        <taxon>Dikarya</taxon>
        <taxon>Ascomycota</taxon>
        <taxon>Pezizomycotina</taxon>
        <taxon>Lecanoromycetes</taxon>
        <taxon>OSLEUM clade</taxon>
        <taxon>Lecanoromycetidae</taxon>
        <taxon>Lecanorales</taxon>
        <taxon>Lecanorineae</taxon>
        <taxon>Ramalinaceae</taxon>
        <taxon>Ramalina</taxon>
    </lineage>
</organism>
<keyword evidence="2" id="KW-1185">Reference proteome</keyword>
<comment type="caution">
    <text evidence="1">The sequence shown here is derived from an EMBL/GenBank/DDBJ whole genome shotgun (WGS) entry which is preliminary data.</text>
</comment>
<reference evidence="1" key="1">
    <citation type="journal article" date="2023" name="Genome Biol. Evol.">
        <title>First Whole Genome Sequence and Flow Cytometry Genome Size Data for the Lichen-Forming Fungus Ramalina farinacea (Ascomycota).</title>
        <authorList>
            <person name="Llewellyn T."/>
            <person name="Mian S."/>
            <person name="Hill R."/>
            <person name="Leitch I.J."/>
            <person name="Gaya E."/>
        </authorList>
    </citation>
    <scope>NUCLEOTIDE SEQUENCE</scope>
    <source>
        <strain evidence="1">LIQ254RAFAR</strain>
    </source>
</reference>
<protein>
    <submittedName>
        <fullName evidence="1">Uncharacterized protein</fullName>
    </submittedName>
</protein>